<dbReference type="SUPFAM" id="SSF89550">
    <property type="entry name" value="PHP domain-like"/>
    <property type="match status" value="1"/>
</dbReference>
<feature type="domain" description="PHP" evidence="9">
    <location>
        <begin position="4"/>
        <end position="189"/>
    </location>
</feature>
<evidence type="ECO:0000256" key="1">
    <source>
        <dbReference type="ARBA" id="ARBA00004970"/>
    </source>
</evidence>
<dbReference type="Gene3D" id="3.20.20.140">
    <property type="entry name" value="Metal-dependent hydrolases"/>
    <property type="match status" value="1"/>
</dbReference>
<dbReference type="AlphaFoldDB" id="A0AAW3ZRH6"/>
<evidence type="ECO:0000256" key="2">
    <source>
        <dbReference type="ARBA" id="ARBA00009152"/>
    </source>
</evidence>
<evidence type="ECO:0000256" key="6">
    <source>
        <dbReference type="ARBA" id="ARBA00023102"/>
    </source>
</evidence>
<dbReference type="Pfam" id="PF02811">
    <property type="entry name" value="PHP"/>
    <property type="match status" value="1"/>
</dbReference>
<evidence type="ECO:0000259" key="9">
    <source>
        <dbReference type="Pfam" id="PF02811"/>
    </source>
</evidence>
<dbReference type="GO" id="GO:0004401">
    <property type="term" value="F:histidinol-phosphatase activity"/>
    <property type="evidence" value="ECO:0007669"/>
    <property type="project" value="UniProtKB-UniRule"/>
</dbReference>
<dbReference type="RefSeq" id="WP_170015701.1">
    <property type="nucleotide sequence ID" value="NZ_CP012545.1"/>
</dbReference>
<comment type="caution">
    <text evidence="10">The sequence shown here is derived from an EMBL/GenBank/DDBJ whole genome shotgun (WGS) entry which is preliminary data.</text>
</comment>
<evidence type="ECO:0000256" key="5">
    <source>
        <dbReference type="ARBA" id="ARBA00022801"/>
    </source>
</evidence>
<dbReference type="EMBL" id="LIWG01000002">
    <property type="protein sequence ID" value="MBE3607717.1"/>
    <property type="molecule type" value="Genomic_DNA"/>
</dbReference>
<protein>
    <recommendedName>
        <fullName evidence="3 8">Histidinol-phosphatase</fullName>
        <shortName evidence="8">HolPase</shortName>
        <ecNumber evidence="3 8">3.1.3.15</ecNumber>
    </recommendedName>
</protein>
<evidence type="ECO:0000256" key="4">
    <source>
        <dbReference type="ARBA" id="ARBA00022605"/>
    </source>
</evidence>
<dbReference type="CDD" id="cd12110">
    <property type="entry name" value="PHP_HisPPase_Hisj_like"/>
    <property type="match status" value="1"/>
</dbReference>
<reference evidence="10 11" key="1">
    <citation type="submission" date="2015-08" db="EMBL/GenBank/DDBJ databases">
        <title>Comparative genomics of the Campylobacter concisus group.</title>
        <authorList>
            <person name="Yee E."/>
            <person name="Chapman M.H."/>
            <person name="Huynh S."/>
            <person name="Bono J.L."/>
            <person name="On S.L."/>
            <person name="St Leger J."/>
            <person name="Foster G."/>
            <person name="Parker C.T."/>
            <person name="Miller W.G."/>
        </authorList>
    </citation>
    <scope>NUCLEOTIDE SEQUENCE [LARGE SCALE GENOMIC DNA]</scope>
    <source>
        <strain evidence="10 11">RM9337</strain>
    </source>
</reference>
<proteinExistence type="inferred from homology"/>
<comment type="pathway">
    <text evidence="1 8">Amino-acid biosynthesis; L-histidine biosynthesis; L-histidine from 5-phospho-alpha-D-ribose 1-diphosphate: step 8/9.</text>
</comment>
<dbReference type="GO" id="GO:0000105">
    <property type="term" value="P:L-histidine biosynthetic process"/>
    <property type="evidence" value="ECO:0007669"/>
    <property type="project" value="UniProtKB-UniRule"/>
</dbReference>
<dbReference type="NCBIfam" id="NF005596">
    <property type="entry name" value="PRK07328.1"/>
    <property type="match status" value="1"/>
</dbReference>
<evidence type="ECO:0000256" key="3">
    <source>
        <dbReference type="ARBA" id="ARBA00013085"/>
    </source>
</evidence>
<dbReference type="NCBIfam" id="TIGR01856">
    <property type="entry name" value="hisJ_fam"/>
    <property type="match status" value="1"/>
</dbReference>
<dbReference type="GO" id="GO:0005737">
    <property type="term" value="C:cytoplasm"/>
    <property type="evidence" value="ECO:0007669"/>
    <property type="project" value="TreeGrafter"/>
</dbReference>
<evidence type="ECO:0000313" key="10">
    <source>
        <dbReference type="EMBL" id="MBE3607717.1"/>
    </source>
</evidence>
<sequence length="259" mass="29847">MKVDLHNHTTLCNHATGEIDEYIKQAIKLNCEIYGISDHAPMKYDEAYRMSFAQMNLYESMVLKAKEDFKDKIKILLGYEVDFLEGFIDERVLARDVDYFIGSVHFIGGWGFDNPEFIGEYSNKNIDDIWREYFACIKQLAKCGKFDIVGHFDLMKLFNFMPKTDIRILAKDAIKEIKKANLALEINSAGLRKPAAEQYPSVELLELIYEAQIPISFGSDAHDPLQVGADNGLCENLARKMGFNKCVSYEKRDRYFVKF</sequence>
<gene>
    <name evidence="10" type="ORF">CCAL9337_03085</name>
</gene>
<keyword evidence="4 8" id="KW-0028">Amino-acid biosynthesis</keyword>
<dbReference type="Proteomes" id="UP000650616">
    <property type="component" value="Unassembled WGS sequence"/>
</dbReference>
<organism evidence="10 11">
    <name type="scientific">Campylobacter californiensis</name>
    <dbReference type="NCBI Taxonomy" id="1032243"/>
    <lineage>
        <taxon>Bacteria</taxon>
        <taxon>Pseudomonadati</taxon>
        <taxon>Campylobacterota</taxon>
        <taxon>Epsilonproteobacteria</taxon>
        <taxon>Campylobacterales</taxon>
        <taxon>Campylobacteraceae</taxon>
        <taxon>Campylobacter</taxon>
    </lineage>
</organism>
<evidence type="ECO:0000256" key="8">
    <source>
        <dbReference type="RuleBase" id="RU366003"/>
    </source>
</evidence>
<keyword evidence="5 8" id="KW-0378">Hydrolase</keyword>
<keyword evidence="6 8" id="KW-0368">Histidine biosynthesis</keyword>
<accession>A0AAW3ZRH6</accession>
<evidence type="ECO:0000256" key="7">
    <source>
        <dbReference type="ARBA" id="ARBA00049158"/>
    </source>
</evidence>
<comment type="similarity">
    <text evidence="2 8">Belongs to the PHP hydrolase family. HisK subfamily.</text>
</comment>
<dbReference type="PANTHER" id="PTHR21039">
    <property type="entry name" value="HISTIDINOL PHOSPHATASE-RELATED"/>
    <property type="match status" value="1"/>
</dbReference>
<dbReference type="InterPro" id="IPR010140">
    <property type="entry name" value="Histidinol_P_phosphatase_HisJ"/>
</dbReference>
<dbReference type="InterPro" id="IPR016195">
    <property type="entry name" value="Pol/histidinol_Pase-like"/>
</dbReference>
<comment type="catalytic activity">
    <reaction evidence="7 8">
        <text>L-histidinol phosphate + H2O = L-histidinol + phosphate</text>
        <dbReference type="Rhea" id="RHEA:14465"/>
        <dbReference type="ChEBI" id="CHEBI:15377"/>
        <dbReference type="ChEBI" id="CHEBI:43474"/>
        <dbReference type="ChEBI" id="CHEBI:57699"/>
        <dbReference type="ChEBI" id="CHEBI:57980"/>
        <dbReference type="EC" id="3.1.3.15"/>
    </reaction>
</comment>
<evidence type="ECO:0000313" key="11">
    <source>
        <dbReference type="Proteomes" id="UP000650616"/>
    </source>
</evidence>
<name>A0AAW3ZRH6_9BACT</name>
<dbReference type="InterPro" id="IPR004013">
    <property type="entry name" value="PHP_dom"/>
</dbReference>
<dbReference type="EC" id="3.1.3.15" evidence="3 8"/>
<dbReference type="PANTHER" id="PTHR21039:SF0">
    <property type="entry name" value="HISTIDINOL-PHOSPHATASE"/>
    <property type="match status" value="1"/>
</dbReference>
<keyword evidence="11" id="KW-1185">Reference proteome</keyword>